<comment type="caution">
    <text evidence="1">The sequence shown here is derived from an EMBL/GenBank/DDBJ whole genome shotgun (WGS) entry which is preliminary data.</text>
</comment>
<dbReference type="Proteomes" id="UP000823775">
    <property type="component" value="Unassembled WGS sequence"/>
</dbReference>
<gene>
    <name evidence="1" type="ORF">HAX54_040745</name>
</gene>
<dbReference type="EMBL" id="JACEIK010005797">
    <property type="protein sequence ID" value="MCE0482230.1"/>
    <property type="molecule type" value="Genomic_DNA"/>
</dbReference>
<organism evidence="1 2">
    <name type="scientific">Datura stramonium</name>
    <name type="common">Jimsonweed</name>
    <name type="synonym">Common thornapple</name>
    <dbReference type="NCBI Taxonomy" id="4076"/>
    <lineage>
        <taxon>Eukaryota</taxon>
        <taxon>Viridiplantae</taxon>
        <taxon>Streptophyta</taxon>
        <taxon>Embryophyta</taxon>
        <taxon>Tracheophyta</taxon>
        <taxon>Spermatophyta</taxon>
        <taxon>Magnoliopsida</taxon>
        <taxon>eudicotyledons</taxon>
        <taxon>Gunneridae</taxon>
        <taxon>Pentapetalae</taxon>
        <taxon>asterids</taxon>
        <taxon>lamiids</taxon>
        <taxon>Solanales</taxon>
        <taxon>Solanaceae</taxon>
        <taxon>Solanoideae</taxon>
        <taxon>Datureae</taxon>
        <taxon>Datura</taxon>
    </lineage>
</organism>
<evidence type="ECO:0000313" key="2">
    <source>
        <dbReference type="Proteomes" id="UP000823775"/>
    </source>
</evidence>
<accession>A0ABS8VQQ1</accession>
<proteinExistence type="predicted"/>
<evidence type="ECO:0000313" key="1">
    <source>
        <dbReference type="EMBL" id="MCE0482230.1"/>
    </source>
</evidence>
<protein>
    <submittedName>
        <fullName evidence="1">Uncharacterized protein</fullName>
    </submittedName>
</protein>
<name>A0ABS8VQQ1_DATST</name>
<reference evidence="1 2" key="1">
    <citation type="journal article" date="2021" name="BMC Genomics">
        <title>Datura genome reveals duplications of psychoactive alkaloid biosynthetic genes and high mutation rate following tissue culture.</title>
        <authorList>
            <person name="Rajewski A."/>
            <person name="Carter-House D."/>
            <person name="Stajich J."/>
            <person name="Litt A."/>
        </authorList>
    </citation>
    <scope>NUCLEOTIDE SEQUENCE [LARGE SCALE GENOMIC DNA]</scope>
    <source>
        <strain evidence="1">AR-01</strain>
    </source>
</reference>
<keyword evidence="2" id="KW-1185">Reference proteome</keyword>
<sequence length="118" mass="14039">MVQCHARVTSRVRQQQDRHYKTCNVQQQWRMARREAPRFPARWQVRHGLILAHGQARRGLSPTRWQARGTAFSMQWHTRRGTGLGIGRRRHRKDEDEVLAMIFEKIHELSAVRVNVHL</sequence>